<evidence type="ECO:0000256" key="1">
    <source>
        <dbReference type="SAM" id="MobiDB-lite"/>
    </source>
</evidence>
<proteinExistence type="predicted"/>
<dbReference type="EMBL" id="UYSG01000095">
    <property type="protein sequence ID" value="VDL17324.1"/>
    <property type="molecule type" value="Genomic_DNA"/>
</dbReference>
<protein>
    <submittedName>
        <fullName evidence="5">Rad21_Rec8_N domain-containing protein</fullName>
    </submittedName>
</protein>
<feature type="region of interest" description="Disordered" evidence="1">
    <location>
        <begin position="203"/>
        <end position="237"/>
    </location>
</feature>
<gene>
    <name evidence="3" type="ORF">HDID_LOCUS676</name>
</gene>
<dbReference type="WBParaSite" id="HDID_0000067501-mRNA-1">
    <property type="protein sequence ID" value="HDID_0000067501-mRNA-1"/>
    <property type="gene ID" value="HDID_0000067501"/>
</dbReference>
<dbReference type="PANTHER" id="PTHR14523">
    <property type="entry name" value="UNCHARACTERIZED PROTEIN C17ORF53 HOMOLOG"/>
    <property type="match status" value="1"/>
</dbReference>
<reference evidence="5" key="1">
    <citation type="submission" date="2016-04" db="UniProtKB">
        <authorList>
            <consortium name="WormBaseParasite"/>
        </authorList>
    </citation>
    <scope>IDENTIFICATION</scope>
</reference>
<sequence>MSLTQVDIVWDRVVRLFGPESWKIFTDYSIDKIVKSAEKAFPRGKIPVLCASIEKIDMALPIAKAILQDESGKIGCSIDKGVIHKYKKFFMIGAVLVLKQISLFSLNHKTFYLNITTSNVIRVFLDEAALDSRLLASTRILEDVTVCGPNSPLAHPPLSLEELKNLVAECSTPPSPPLAPSSPIYGSIYPLKSSTVALQSSVKSLNTATPKQPKRPPSRHNASTNSPPVQADRNWRLNSGPKSAAFDFIPSTPNLSLPPRPRCGIRSILKNTPSIMSSTPNSLGLMAVKLASREEKSDSHKVIGEPHKGVVHLFIKTGSLTIFPPLLIEGKPTGGDSSADKENMTNDAAESFVSADWMEDDMDALLASMVD</sequence>
<dbReference type="GO" id="GO:0000725">
    <property type="term" value="P:recombinational repair"/>
    <property type="evidence" value="ECO:0007669"/>
    <property type="project" value="InterPro"/>
</dbReference>
<name>A0A158QBY7_HYMDI</name>
<evidence type="ECO:0000259" key="2">
    <source>
        <dbReference type="Pfam" id="PF15072"/>
    </source>
</evidence>
<accession>A0A158QBY7</accession>
<reference evidence="3 4" key="2">
    <citation type="submission" date="2018-11" db="EMBL/GenBank/DDBJ databases">
        <authorList>
            <consortium name="Pathogen Informatics"/>
        </authorList>
    </citation>
    <scope>NUCLEOTIDE SEQUENCE [LARGE SCALE GENOMIC DNA]</scope>
</reference>
<evidence type="ECO:0000313" key="4">
    <source>
        <dbReference type="Proteomes" id="UP000274504"/>
    </source>
</evidence>
<dbReference type="Pfam" id="PF15072">
    <property type="entry name" value="HROB"/>
    <property type="match status" value="1"/>
</dbReference>
<dbReference type="AlphaFoldDB" id="A0A158QBY7"/>
<organism evidence="5">
    <name type="scientific">Hymenolepis diminuta</name>
    <name type="common">Rat tapeworm</name>
    <dbReference type="NCBI Taxonomy" id="6216"/>
    <lineage>
        <taxon>Eukaryota</taxon>
        <taxon>Metazoa</taxon>
        <taxon>Spiralia</taxon>
        <taxon>Lophotrochozoa</taxon>
        <taxon>Platyhelminthes</taxon>
        <taxon>Cestoda</taxon>
        <taxon>Eucestoda</taxon>
        <taxon>Cyclophyllidea</taxon>
        <taxon>Hymenolepididae</taxon>
        <taxon>Hymenolepis</taxon>
    </lineage>
</organism>
<dbReference type="InterPro" id="IPR058570">
    <property type="entry name" value="HROB_OB"/>
</dbReference>
<dbReference type="PANTHER" id="PTHR14523:SF1">
    <property type="entry name" value="HOMOLOGOUS RECOMBINATION OB-FOLD PROTEIN"/>
    <property type="match status" value="1"/>
</dbReference>
<dbReference type="Proteomes" id="UP000274504">
    <property type="component" value="Unassembled WGS sequence"/>
</dbReference>
<evidence type="ECO:0000313" key="3">
    <source>
        <dbReference type="EMBL" id="VDL17324.1"/>
    </source>
</evidence>
<dbReference type="InterPro" id="IPR028045">
    <property type="entry name" value="HROB"/>
</dbReference>
<feature type="domain" description="Homologous recombination OB-fold protein OB-fold" evidence="2">
    <location>
        <begin position="45"/>
        <end position="126"/>
    </location>
</feature>
<dbReference type="OrthoDB" id="6283426at2759"/>
<evidence type="ECO:0000313" key="5">
    <source>
        <dbReference type="WBParaSite" id="HDID_0000067501-mRNA-1"/>
    </source>
</evidence>